<dbReference type="Gene3D" id="1.10.287.470">
    <property type="entry name" value="Helix hairpin bin"/>
    <property type="match status" value="1"/>
</dbReference>
<dbReference type="Pfam" id="PF25989">
    <property type="entry name" value="YknX_C"/>
    <property type="match status" value="1"/>
</dbReference>
<gene>
    <name evidence="3" type="ORF">MNBD_GAMMA01-1562</name>
</gene>
<feature type="domain" description="YknX-like C-terminal permuted SH3-like" evidence="2">
    <location>
        <begin position="275"/>
        <end position="342"/>
    </location>
</feature>
<dbReference type="Gene3D" id="2.40.420.20">
    <property type="match status" value="1"/>
</dbReference>
<name>A0A3B0VMH5_9ZZZZ</name>
<dbReference type="EMBL" id="UOEW01000029">
    <property type="protein sequence ID" value="VAW33366.1"/>
    <property type="molecule type" value="Genomic_DNA"/>
</dbReference>
<dbReference type="InterPro" id="IPR006143">
    <property type="entry name" value="RND_pump_MFP"/>
</dbReference>
<dbReference type="GO" id="GO:1990281">
    <property type="term" value="C:efflux pump complex"/>
    <property type="evidence" value="ECO:0007669"/>
    <property type="project" value="TreeGrafter"/>
</dbReference>
<evidence type="ECO:0000256" key="1">
    <source>
        <dbReference type="SAM" id="Coils"/>
    </source>
</evidence>
<dbReference type="AlphaFoldDB" id="A0A3B0VMH5"/>
<dbReference type="InterPro" id="IPR058637">
    <property type="entry name" value="YknX-like_C"/>
</dbReference>
<reference evidence="3" key="1">
    <citation type="submission" date="2018-06" db="EMBL/GenBank/DDBJ databases">
        <authorList>
            <person name="Zhirakovskaya E."/>
        </authorList>
    </citation>
    <scope>NUCLEOTIDE SEQUENCE</scope>
</reference>
<evidence type="ECO:0000313" key="3">
    <source>
        <dbReference type="EMBL" id="VAW33366.1"/>
    </source>
</evidence>
<organism evidence="3">
    <name type="scientific">hydrothermal vent metagenome</name>
    <dbReference type="NCBI Taxonomy" id="652676"/>
    <lineage>
        <taxon>unclassified sequences</taxon>
        <taxon>metagenomes</taxon>
        <taxon>ecological metagenomes</taxon>
    </lineage>
</organism>
<proteinExistence type="predicted"/>
<protein>
    <recommendedName>
        <fullName evidence="2">YknX-like C-terminal permuted SH3-like domain-containing protein</fullName>
    </recommendedName>
</protein>
<evidence type="ECO:0000259" key="2">
    <source>
        <dbReference type="Pfam" id="PF25989"/>
    </source>
</evidence>
<dbReference type="NCBIfam" id="TIGR01730">
    <property type="entry name" value="RND_mfp"/>
    <property type="match status" value="1"/>
</dbReference>
<dbReference type="Gene3D" id="2.40.30.170">
    <property type="match status" value="1"/>
</dbReference>
<dbReference type="PANTHER" id="PTHR30469">
    <property type="entry name" value="MULTIDRUG RESISTANCE PROTEIN MDTA"/>
    <property type="match status" value="1"/>
</dbReference>
<dbReference type="Gene3D" id="2.40.50.100">
    <property type="match status" value="1"/>
</dbReference>
<dbReference type="GO" id="GO:0015562">
    <property type="term" value="F:efflux transmembrane transporter activity"/>
    <property type="evidence" value="ECO:0007669"/>
    <property type="project" value="TreeGrafter"/>
</dbReference>
<accession>A0A3B0VMH5</accession>
<keyword evidence="1" id="KW-0175">Coiled coil</keyword>
<sequence>MFKLTTIIIILLLFFSLNTQAQYGSAAPVKVATVQQLMLAPVRKIPAKVEAKFVATIKAETRGTITTMAEVGAMLQQGEVLARLKDSQIRHRKEELNGAVKSSQAKVTFLKSENTRLNNLLKKNLISASELEQNKADFISARNDLVQAQARLKQLLDQVKKLRIKAPYAGIVLQQFVQPGVLVSSGDNVIEFMQINNLEVIVNVPFKYKSQIKINTIWQIQTADEQIIDVKINRFIPAARGASHTIEVHLSIMDKSLWPGEAVNVLVPTQKREKVLTVPRDALVIRRSGVYVYTVVENKAHKVNVMTGMAQGDFIAVTGLLSVGDTVIVRGNERLKHDQDVKIIE</sequence>
<dbReference type="SUPFAM" id="SSF111369">
    <property type="entry name" value="HlyD-like secretion proteins"/>
    <property type="match status" value="1"/>
</dbReference>
<feature type="coiled-coil region" evidence="1">
    <location>
        <begin position="138"/>
        <end position="165"/>
    </location>
</feature>